<organism evidence="1 2">
    <name type="scientific">Rhizobium mesoamericanum STM3625</name>
    <dbReference type="NCBI Taxonomy" id="1211777"/>
    <lineage>
        <taxon>Bacteria</taxon>
        <taxon>Pseudomonadati</taxon>
        <taxon>Pseudomonadota</taxon>
        <taxon>Alphaproteobacteria</taxon>
        <taxon>Hyphomicrobiales</taxon>
        <taxon>Rhizobiaceae</taxon>
        <taxon>Rhizobium/Agrobacterium group</taxon>
        <taxon>Rhizobium</taxon>
    </lineage>
</organism>
<dbReference type="Proteomes" id="UP000009319">
    <property type="component" value="Unassembled WGS sequence"/>
</dbReference>
<dbReference type="HOGENOM" id="CLU_2737296_0_0_5"/>
<name>K0Q645_9HYPH</name>
<evidence type="ECO:0000313" key="2">
    <source>
        <dbReference type="Proteomes" id="UP000009319"/>
    </source>
</evidence>
<gene>
    <name evidence="1" type="ORF">BN77_p10472</name>
</gene>
<reference evidence="1 2" key="1">
    <citation type="journal article" date="2013" name="Genome Announc.">
        <title>Draft Genome Sequence of Rhizobium mesoamericanum STM3625, a Nitrogen-Fixing Symbiont of Mimosa pudica Isolated in French Guiana (South America).</title>
        <authorList>
            <person name="Moulin L."/>
            <person name="Mornico D."/>
            <person name="Melkonian R."/>
            <person name="Klonowska A."/>
        </authorList>
    </citation>
    <scope>NUCLEOTIDE SEQUENCE [LARGE SCALE GENOMIC DNA]</scope>
    <source>
        <strain evidence="1 2">STM3625</strain>
    </source>
</reference>
<proteinExistence type="predicted"/>
<dbReference type="RefSeq" id="WP_007536292.1">
    <property type="nucleotide sequence ID" value="NZ_HF536773.1"/>
</dbReference>
<dbReference type="AlphaFoldDB" id="K0Q645"/>
<evidence type="ECO:0000313" key="1">
    <source>
        <dbReference type="EMBL" id="CCM79219.1"/>
    </source>
</evidence>
<protein>
    <submittedName>
        <fullName evidence="1">Uncharacterized protein</fullName>
    </submittedName>
</protein>
<accession>K0Q645</accession>
<sequence>MTVTKQETVAVGRCEYEAFRVRQETKRAGQPVDVWSALYSPDLHATLAKVYDEGTSEETTIAYDYIQSLSH</sequence>
<comment type="caution">
    <text evidence="1">The sequence shown here is derived from an EMBL/GenBank/DDBJ whole genome shotgun (WGS) entry which is preliminary data.</text>
</comment>
<keyword evidence="2" id="KW-1185">Reference proteome</keyword>
<dbReference type="EMBL" id="CANI01000043">
    <property type="protein sequence ID" value="CCM79219.1"/>
    <property type="molecule type" value="Genomic_DNA"/>
</dbReference>